<accession>A0A0F9FKT9</accession>
<evidence type="ECO:0000259" key="2">
    <source>
        <dbReference type="PROSITE" id="PS51898"/>
    </source>
</evidence>
<name>A0A0F9FKT9_9ZZZZ</name>
<dbReference type="CDD" id="cd00397">
    <property type="entry name" value="DNA_BRE_C"/>
    <property type="match status" value="1"/>
</dbReference>
<comment type="caution">
    <text evidence="3">The sequence shown here is derived from an EMBL/GenBank/DDBJ whole genome shotgun (WGS) entry which is preliminary data.</text>
</comment>
<dbReference type="InterPro" id="IPR013762">
    <property type="entry name" value="Integrase-like_cat_sf"/>
</dbReference>
<evidence type="ECO:0000256" key="1">
    <source>
        <dbReference type="ARBA" id="ARBA00023172"/>
    </source>
</evidence>
<dbReference type="AlphaFoldDB" id="A0A0F9FKT9"/>
<gene>
    <name evidence="3" type="ORF">LCGC14_2293030</name>
</gene>
<dbReference type="SUPFAM" id="SSF56349">
    <property type="entry name" value="DNA breaking-rejoining enzymes"/>
    <property type="match status" value="1"/>
</dbReference>
<reference evidence="3" key="1">
    <citation type="journal article" date="2015" name="Nature">
        <title>Complex archaea that bridge the gap between prokaryotes and eukaryotes.</title>
        <authorList>
            <person name="Spang A."/>
            <person name="Saw J.H."/>
            <person name="Jorgensen S.L."/>
            <person name="Zaremba-Niedzwiedzka K."/>
            <person name="Martijn J."/>
            <person name="Lind A.E."/>
            <person name="van Eijk R."/>
            <person name="Schleper C."/>
            <person name="Guy L."/>
            <person name="Ettema T.J."/>
        </authorList>
    </citation>
    <scope>NUCLEOTIDE SEQUENCE</scope>
</reference>
<dbReference type="GO" id="GO:0003677">
    <property type="term" value="F:DNA binding"/>
    <property type="evidence" value="ECO:0007669"/>
    <property type="project" value="InterPro"/>
</dbReference>
<dbReference type="EMBL" id="LAZR01032160">
    <property type="protein sequence ID" value="KKL51682.1"/>
    <property type="molecule type" value="Genomic_DNA"/>
</dbReference>
<dbReference type="GO" id="GO:0015074">
    <property type="term" value="P:DNA integration"/>
    <property type="evidence" value="ECO:0007669"/>
    <property type="project" value="InterPro"/>
</dbReference>
<dbReference type="InterPro" id="IPR011010">
    <property type="entry name" value="DNA_brk_join_enz"/>
</dbReference>
<sequence>SFFEYIILRTGYASGLGVKELTYLDKSDLFKKHGYYFIKNRWGGKSRARNVPIDRGTYDLLKKSFRSIKRDNNAMFVYPKKRSVKAELVGKRVSEWVVTRLVTKYKEKCGIDLERASSHTLFRRCYATHREMMSVQTWGHSSQYEIDIDLGHNPGNRFVVPMGGPAVGGTATAVTQTYIPFGKDPDDEPEYSLKTRAINYEKTHPLAVGEIVIED</sequence>
<feature type="domain" description="Tyr recombinase" evidence="2">
    <location>
        <begin position="1"/>
        <end position="193"/>
    </location>
</feature>
<proteinExistence type="predicted"/>
<feature type="non-terminal residue" evidence="3">
    <location>
        <position position="1"/>
    </location>
</feature>
<dbReference type="GO" id="GO:0006310">
    <property type="term" value="P:DNA recombination"/>
    <property type="evidence" value="ECO:0007669"/>
    <property type="project" value="UniProtKB-KW"/>
</dbReference>
<dbReference type="PROSITE" id="PS51898">
    <property type="entry name" value="TYR_RECOMBINASE"/>
    <property type="match status" value="1"/>
</dbReference>
<organism evidence="3">
    <name type="scientific">marine sediment metagenome</name>
    <dbReference type="NCBI Taxonomy" id="412755"/>
    <lineage>
        <taxon>unclassified sequences</taxon>
        <taxon>metagenomes</taxon>
        <taxon>ecological metagenomes</taxon>
    </lineage>
</organism>
<dbReference type="InterPro" id="IPR002104">
    <property type="entry name" value="Integrase_catalytic"/>
</dbReference>
<keyword evidence="1" id="KW-0233">DNA recombination</keyword>
<evidence type="ECO:0000313" key="3">
    <source>
        <dbReference type="EMBL" id="KKL51682.1"/>
    </source>
</evidence>
<protein>
    <recommendedName>
        <fullName evidence="2">Tyr recombinase domain-containing protein</fullName>
    </recommendedName>
</protein>
<dbReference type="Gene3D" id="1.10.443.10">
    <property type="entry name" value="Intergrase catalytic core"/>
    <property type="match status" value="1"/>
</dbReference>